<evidence type="ECO:0000313" key="3">
    <source>
        <dbReference type="Proteomes" id="UP000215335"/>
    </source>
</evidence>
<name>A0A232FDZ1_9HYME</name>
<sequence>MESKRAAPPSQQEVEHSTAKPGGKSAKGSTAYNTLTRWITGAASTSKNLNSDPAGASTAGDSSQNLTKVVAGGSSGEPGVVSGWAGRLGGEPATTAGRGESAHCWCLQHGSCRGRGHTEPSGGSSNRRASISEVATENFGSTTEKRGPEAKTGVGGRGFWSKGRYVFQLWICPLLSP</sequence>
<feature type="region of interest" description="Disordered" evidence="1">
    <location>
        <begin position="114"/>
        <end position="155"/>
    </location>
</feature>
<reference evidence="2 3" key="1">
    <citation type="journal article" date="2017" name="Curr. Biol.">
        <title>The Evolution of Venom by Co-option of Single-Copy Genes.</title>
        <authorList>
            <person name="Martinson E.O."/>
            <person name="Mrinalini"/>
            <person name="Kelkar Y.D."/>
            <person name="Chang C.H."/>
            <person name="Werren J.H."/>
        </authorList>
    </citation>
    <scope>NUCLEOTIDE SEQUENCE [LARGE SCALE GENOMIC DNA]</scope>
    <source>
        <strain evidence="2 3">Alberta</strain>
        <tissue evidence="2">Whole body</tissue>
    </source>
</reference>
<feature type="compositionally biased region" description="Low complexity" evidence="1">
    <location>
        <begin position="69"/>
        <end position="83"/>
    </location>
</feature>
<feature type="region of interest" description="Disordered" evidence="1">
    <location>
        <begin position="1"/>
        <end position="31"/>
    </location>
</feature>
<evidence type="ECO:0000313" key="2">
    <source>
        <dbReference type="EMBL" id="OXU29004.1"/>
    </source>
</evidence>
<gene>
    <name evidence="2" type="ORF">TSAR_014430</name>
</gene>
<evidence type="ECO:0000256" key="1">
    <source>
        <dbReference type="SAM" id="MobiDB-lite"/>
    </source>
</evidence>
<protein>
    <submittedName>
        <fullName evidence="2">Uncharacterized protein</fullName>
    </submittedName>
</protein>
<dbReference type="AlphaFoldDB" id="A0A232FDZ1"/>
<feature type="region of interest" description="Disordered" evidence="1">
    <location>
        <begin position="43"/>
        <end position="99"/>
    </location>
</feature>
<accession>A0A232FDZ1</accession>
<comment type="caution">
    <text evidence="2">The sequence shown here is derived from an EMBL/GenBank/DDBJ whole genome shotgun (WGS) entry which is preliminary data.</text>
</comment>
<feature type="compositionally biased region" description="Polar residues" evidence="1">
    <location>
        <begin position="121"/>
        <end position="142"/>
    </location>
</feature>
<organism evidence="2 3">
    <name type="scientific">Trichomalopsis sarcophagae</name>
    <dbReference type="NCBI Taxonomy" id="543379"/>
    <lineage>
        <taxon>Eukaryota</taxon>
        <taxon>Metazoa</taxon>
        <taxon>Ecdysozoa</taxon>
        <taxon>Arthropoda</taxon>
        <taxon>Hexapoda</taxon>
        <taxon>Insecta</taxon>
        <taxon>Pterygota</taxon>
        <taxon>Neoptera</taxon>
        <taxon>Endopterygota</taxon>
        <taxon>Hymenoptera</taxon>
        <taxon>Apocrita</taxon>
        <taxon>Proctotrupomorpha</taxon>
        <taxon>Chalcidoidea</taxon>
        <taxon>Pteromalidae</taxon>
        <taxon>Pteromalinae</taxon>
        <taxon>Trichomalopsis</taxon>
    </lineage>
</organism>
<proteinExistence type="predicted"/>
<dbReference type="Proteomes" id="UP000215335">
    <property type="component" value="Unassembled WGS sequence"/>
</dbReference>
<keyword evidence="3" id="KW-1185">Reference proteome</keyword>
<dbReference type="EMBL" id="NNAY01000348">
    <property type="protein sequence ID" value="OXU29004.1"/>
    <property type="molecule type" value="Genomic_DNA"/>
</dbReference>